<evidence type="ECO:0000313" key="3">
    <source>
        <dbReference type="EMBL" id="KAK7024258.1"/>
    </source>
</evidence>
<feature type="compositionally biased region" description="Acidic residues" evidence="1">
    <location>
        <begin position="23"/>
        <end position="44"/>
    </location>
</feature>
<feature type="domain" description="KOW" evidence="2">
    <location>
        <begin position="197"/>
        <end position="224"/>
    </location>
</feature>
<reference evidence="3 4" key="1">
    <citation type="submission" date="2024-01" db="EMBL/GenBank/DDBJ databases">
        <title>A draft genome for a cacao thread blight-causing isolate of Paramarasmius palmivorus.</title>
        <authorList>
            <person name="Baruah I.K."/>
            <person name="Bukari Y."/>
            <person name="Amoako-Attah I."/>
            <person name="Meinhardt L.W."/>
            <person name="Bailey B.A."/>
            <person name="Cohen S.P."/>
        </authorList>
    </citation>
    <scope>NUCLEOTIDE SEQUENCE [LARGE SCALE GENOMIC DNA]</scope>
    <source>
        <strain evidence="3 4">GH-12</strain>
    </source>
</reference>
<proteinExistence type="predicted"/>
<evidence type="ECO:0000256" key="1">
    <source>
        <dbReference type="SAM" id="MobiDB-lite"/>
    </source>
</evidence>
<evidence type="ECO:0000313" key="4">
    <source>
        <dbReference type="Proteomes" id="UP001383192"/>
    </source>
</evidence>
<keyword evidence="4" id="KW-1185">Reference proteome</keyword>
<dbReference type="SUPFAM" id="SSF50104">
    <property type="entry name" value="Translation proteins SH3-like domain"/>
    <property type="match status" value="1"/>
</dbReference>
<dbReference type="SMART" id="SM00739">
    <property type="entry name" value="KOW"/>
    <property type="match status" value="4"/>
</dbReference>
<dbReference type="InterPro" id="IPR008991">
    <property type="entry name" value="Translation_prot_SH3-like_sf"/>
</dbReference>
<feature type="region of interest" description="Disordered" evidence="1">
    <location>
        <begin position="109"/>
        <end position="130"/>
    </location>
</feature>
<dbReference type="InterPro" id="IPR005824">
    <property type="entry name" value="KOW"/>
</dbReference>
<dbReference type="Proteomes" id="UP001383192">
    <property type="component" value="Unassembled WGS sequence"/>
</dbReference>
<feature type="region of interest" description="Disordered" evidence="1">
    <location>
        <begin position="288"/>
        <end position="383"/>
    </location>
</feature>
<protein>
    <recommendedName>
        <fullName evidence="2">KOW domain-containing protein</fullName>
    </recommendedName>
</protein>
<feature type="region of interest" description="Disordered" evidence="1">
    <location>
        <begin position="17"/>
        <end position="47"/>
    </location>
</feature>
<feature type="domain" description="KOW" evidence="2">
    <location>
        <begin position="652"/>
        <end position="679"/>
    </location>
</feature>
<evidence type="ECO:0000259" key="2">
    <source>
        <dbReference type="SMART" id="SM00739"/>
    </source>
</evidence>
<gene>
    <name evidence="3" type="ORF">VNI00_016475</name>
</gene>
<organism evidence="3 4">
    <name type="scientific">Paramarasmius palmivorus</name>
    <dbReference type="NCBI Taxonomy" id="297713"/>
    <lineage>
        <taxon>Eukaryota</taxon>
        <taxon>Fungi</taxon>
        <taxon>Dikarya</taxon>
        <taxon>Basidiomycota</taxon>
        <taxon>Agaricomycotina</taxon>
        <taxon>Agaricomycetes</taxon>
        <taxon>Agaricomycetidae</taxon>
        <taxon>Agaricales</taxon>
        <taxon>Marasmiineae</taxon>
        <taxon>Marasmiaceae</taxon>
        <taxon>Paramarasmius</taxon>
    </lineage>
</organism>
<comment type="caution">
    <text evidence="3">The sequence shown here is derived from an EMBL/GenBank/DDBJ whole genome shotgun (WGS) entry which is preliminary data.</text>
</comment>
<accession>A0AAW0BFW2</accession>
<dbReference type="EMBL" id="JAYKXP010000129">
    <property type="protein sequence ID" value="KAK7024258.1"/>
    <property type="molecule type" value="Genomic_DNA"/>
</dbReference>
<feature type="region of interest" description="Disordered" evidence="1">
    <location>
        <begin position="760"/>
        <end position="818"/>
    </location>
</feature>
<feature type="domain" description="KOW" evidence="2">
    <location>
        <begin position="499"/>
        <end position="526"/>
    </location>
</feature>
<sequence>MANGKRTSKFLDWEAAVDKGEDSESQLDEEDEFLQSESELETEEGPTHRRVFEEALDIQQEGEFLAAIAQKWCNTLPCPAKHTESLDDVAFPSVLARFQQPIESDGLFLSSSASSSKRTPYRAGERSKLTGLPLPQSRESHIILHKPVKFSSQPVPSARPKPYIPKDASRRRELLISWSNWASRLRAAKAGDLPLPILRVGQWVQIRRGKYRGDVGVIWEREIRQVKKRKSRKIRDRSRFQDQAKDDEVFIEDRTGYQVLLVPREYTVPSLSRTNIFPVPSNPISDLLPHLPHNESAFPSGEASSKEVMKQGRKRKREEEGRGLGEAFGRPQGSEPQSNPDPLLHAGRYTEGKRPRRNHHPLQRHTPQLFRPSMHPSSEVTSLGKDTYHHQRRLYCHGLLVNFLWEDAVEPTSVVPSELQPHLALSKHPLLYRFPMPVPDTWKFSPGEAVTYDHPHFPIVLNGTITEFTDATRCVVDFAHPQSSGTLERIVSTSDLRKNVEVGKYVSVVGGLHAGREGFVLEMHGGFVGLLERQNTSPNSLIFVHINSVEHCIPSFATVDIPWRDVKVTVIKDGRYKGLTGLVKDVIRSTHRLLLFVTVFLIDLECTEKFRYQDLTEYSTNQPLLQYQPLCDRDKIRFGVFEEIFRYSTGVQPWVELKVHIVGGKHKGHKATVKGVNVRTLDSHHDSTVELDLELHLFTPVQCSPLVKVNYAQVRELISGLLLEPFQPLREDQAFFKPIVKSTVNSQPIPWCKPKSIAPSALSVPPASPSNRSVSSPYHVPDRSPSPLDHAPDPYSPSSLDLVPDPSPAAEWRDDLDPGDMTLDETLDEWVSGFNLNREDFIEIHHKIWNEYSDKSEWRGATPERFRSASPAIARSGTPQGDQPPSHWILHFNLLGIPIHVDVKGGQHDTMGEQQGTFLTPEKNALGEVIVRIFGNDEVFELDPSTIHPFRVRPDPCKDKDLLVIARGPHQLIGKVGRQIHYFYNGAKTNENRWFILGIVEFADGVERLTEERLDVSPEDLEYVEESREIFTASRKLFDDVRKEARKKRPEVRTPRQPWYITT</sequence>
<name>A0AAW0BFW2_9AGAR</name>
<dbReference type="AlphaFoldDB" id="A0AAW0BFW2"/>
<feature type="domain" description="KOW" evidence="2">
    <location>
        <begin position="565"/>
        <end position="589"/>
    </location>
</feature>
<feature type="compositionally biased region" description="Basic residues" evidence="1">
    <location>
        <begin position="354"/>
        <end position="363"/>
    </location>
</feature>